<dbReference type="Proteomes" id="UP000029629">
    <property type="component" value="Unassembled WGS sequence"/>
</dbReference>
<dbReference type="InterPro" id="IPR050553">
    <property type="entry name" value="Thioredoxin_ResA/DsbE_sf"/>
</dbReference>
<comment type="similarity">
    <text evidence="2">Belongs to the thioredoxin family. DsbE subfamily.</text>
</comment>
<evidence type="ECO:0000259" key="6">
    <source>
        <dbReference type="PROSITE" id="PS51352"/>
    </source>
</evidence>
<evidence type="ECO:0000256" key="5">
    <source>
        <dbReference type="ARBA" id="ARBA00023284"/>
    </source>
</evidence>
<dbReference type="GeneID" id="93427637"/>
<dbReference type="PANTHER" id="PTHR42852">
    <property type="entry name" value="THIOL:DISULFIDE INTERCHANGE PROTEIN DSBE"/>
    <property type="match status" value="1"/>
</dbReference>
<evidence type="ECO:0000256" key="1">
    <source>
        <dbReference type="ARBA" id="ARBA00004196"/>
    </source>
</evidence>
<evidence type="ECO:0000256" key="4">
    <source>
        <dbReference type="ARBA" id="ARBA00023157"/>
    </source>
</evidence>
<evidence type="ECO:0000313" key="7">
    <source>
        <dbReference type="EMBL" id="KGF29722.1"/>
    </source>
</evidence>
<evidence type="ECO:0000313" key="8">
    <source>
        <dbReference type="Proteomes" id="UP000029629"/>
    </source>
</evidence>
<keyword evidence="5" id="KW-0676">Redox-active center</keyword>
<dbReference type="OrthoDB" id="9811352at2"/>
<comment type="caution">
    <text evidence="7">The sequence shown here is derived from an EMBL/GenBank/DDBJ whole genome shotgun (WGS) entry which is preliminary data.</text>
</comment>
<dbReference type="InterPro" id="IPR004799">
    <property type="entry name" value="Periplasmic_diS_OxRdtase_DsbE"/>
</dbReference>
<dbReference type="PANTHER" id="PTHR42852:SF6">
    <property type="entry name" value="THIOL:DISULFIDE INTERCHANGE PROTEIN DSBE"/>
    <property type="match status" value="1"/>
</dbReference>
<dbReference type="SUPFAM" id="SSF52833">
    <property type="entry name" value="Thioredoxin-like"/>
    <property type="match status" value="1"/>
</dbReference>
<dbReference type="InterPro" id="IPR036249">
    <property type="entry name" value="Thioredoxin-like_sf"/>
</dbReference>
<comment type="subcellular location">
    <subcellularLocation>
        <location evidence="1">Cell envelope</location>
    </subcellularLocation>
</comment>
<dbReference type="GO" id="GO:0030288">
    <property type="term" value="C:outer membrane-bounded periplasmic space"/>
    <property type="evidence" value="ECO:0007669"/>
    <property type="project" value="InterPro"/>
</dbReference>
<dbReference type="EMBL" id="JRNI01000036">
    <property type="protein sequence ID" value="KGF29722.1"/>
    <property type="molecule type" value="Genomic_DNA"/>
</dbReference>
<evidence type="ECO:0000256" key="2">
    <source>
        <dbReference type="ARBA" id="ARBA00007758"/>
    </source>
</evidence>
<evidence type="ECO:0000256" key="3">
    <source>
        <dbReference type="ARBA" id="ARBA00022748"/>
    </source>
</evidence>
<sequence length="180" mass="20478">MWLKRFWPLLLLGALVLLLAIGLGREQKPLSSALVGKAMPAFNLPSLKNQNQRYDQSLFRGQVFVLNVWASWCEACQYEHKIFVEQPLPENVALVGLNYKDQSGPALRWLRDWGDPYRLSLQDEQGRLGLDLGVYGVPETFVINERGIITHRHVGALDEESWTQDLLPAVRRALAQQQAD</sequence>
<gene>
    <name evidence="7" type="ORF">HMPREF2130_08420</name>
</gene>
<dbReference type="PROSITE" id="PS51352">
    <property type="entry name" value="THIOREDOXIN_2"/>
    <property type="match status" value="1"/>
</dbReference>
<name>A0A096AGB3_9BURK</name>
<reference evidence="7 8" key="1">
    <citation type="submission" date="2014-07" db="EMBL/GenBank/DDBJ databases">
        <authorList>
            <person name="McCorrison J."/>
            <person name="Sanka R."/>
            <person name="Torralba M."/>
            <person name="Gillis M."/>
            <person name="Haft D.H."/>
            <person name="Methe B."/>
            <person name="Sutton G."/>
            <person name="Nelson K.E."/>
        </authorList>
    </citation>
    <scope>NUCLEOTIDE SEQUENCE [LARGE SCALE GENOMIC DNA]</scope>
    <source>
        <strain evidence="7 8">DNF00040</strain>
    </source>
</reference>
<feature type="domain" description="Thioredoxin" evidence="6">
    <location>
        <begin position="33"/>
        <end position="179"/>
    </location>
</feature>
<proteinExistence type="inferred from homology"/>
<dbReference type="NCBIfam" id="TIGR00385">
    <property type="entry name" value="dsbE"/>
    <property type="match status" value="1"/>
</dbReference>
<dbReference type="Gene3D" id="3.40.30.10">
    <property type="entry name" value="Glutaredoxin"/>
    <property type="match status" value="1"/>
</dbReference>
<keyword evidence="4" id="KW-1015">Disulfide bond</keyword>
<dbReference type="PROSITE" id="PS00194">
    <property type="entry name" value="THIOREDOXIN_1"/>
    <property type="match status" value="1"/>
</dbReference>
<protein>
    <submittedName>
        <fullName evidence="7">Thiol:disulfide interchange protein DsbE</fullName>
    </submittedName>
</protein>
<dbReference type="InterPro" id="IPR013740">
    <property type="entry name" value="Redoxin"/>
</dbReference>
<dbReference type="InterPro" id="IPR013766">
    <property type="entry name" value="Thioredoxin_domain"/>
</dbReference>
<dbReference type="RefSeq" id="WP_018026988.1">
    <property type="nucleotide sequence ID" value="NZ_JRNI01000036.1"/>
</dbReference>
<dbReference type="eggNOG" id="COG0526">
    <property type="taxonomic scope" value="Bacteria"/>
</dbReference>
<accession>A0A096AGB3</accession>
<dbReference type="GO" id="GO:0017004">
    <property type="term" value="P:cytochrome complex assembly"/>
    <property type="evidence" value="ECO:0007669"/>
    <property type="project" value="UniProtKB-KW"/>
</dbReference>
<keyword evidence="8" id="KW-1185">Reference proteome</keyword>
<dbReference type="InterPro" id="IPR017937">
    <property type="entry name" value="Thioredoxin_CS"/>
</dbReference>
<organism evidence="7 8">
    <name type="scientific">Oligella urethralis DNF00040</name>
    <dbReference type="NCBI Taxonomy" id="1401065"/>
    <lineage>
        <taxon>Bacteria</taxon>
        <taxon>Pseudomonadati</taxon>
        <taxon>Pseudomonadota</taxon>
        <taxon>Betaproteobacteria</taxon>
        <taxon>Burkholderiales</taxon>
        <taxon>Alcaligenaceae</taxon>
        <taxon>Oligella</taxon>
    </lineage>
</organism>
<dbReference type="GO" id="GO:0015036">
    <property type="term" value="F:disulfide oxidoreductase activity"/>
    <property type="evidence" value="ECO:0007669"/>
    <property type="project" value="InterPro"/>
</dbReference>
<dbReference type="AlphaFoldDB" id="A0A096AGB3"/>
<dbReference type="CDD" id="cd03010">
    <property type="entry name" value="TlpA_like_DsbE"/>
    <property type="match status" value="1"/>
</dbReference>
<keyword evidence="3" id="KW-0201">Cytochrome c-type biogenesis</keyword>
<dbReference type="Pfam" id="PF08534">
    <property type="entry name" value="Redoxin"/>
    <property type="match status" value="1"/>
</dbReference>